<keyword evidence="2" id="KW-1185">Reference proteome</keyword>
<gene>
    <name evidence="1" type="ORF">FIBSPDRAFT_852966</name>
</gene>
<dbReference type="Proteomes" id="UP000076532">
    <property type="component" value="Unassembled WGS sequence"/>
</dbReference>
<reference evidence="1 2" key="1">
    <citation type="journal article" date="2016" name="Mol. Biol. Evol.">
        <title>Comparative Genomics of Early-Diverging Mushroom-Forming Fungi Provides Insights into the Origins of Lignocellulose Decay Capabilities.</title>
        <authorList>
            <person name="Nagy L.G."/>
            <person name="Riley R."/>
            <person name="Tritt A."/>
            <person name="Adam C."/>
            <person name="Daum C."/>
            <person name="Floudas D."/>
            <person name="Sun H."/>
            <person name="Yadav J.S."/>
            <person name="Pangilinan J."/>
            <person name="Larsson K.H."/>
            <person name="Matsuura K."/>
            <person name="Barry K."/>
            <person name="Labutti K."/>
            <person name="Kuo R."/>
            <person name="Ohm R.A."/>
            <person name="Bhattacharya S.S."/>
            <person name="Shirouzu T."/>
            <person name="Yoshinaga Y."/>
            <person name="Martin F.M."/>
            <person name="Grigoriev I.V."/>
            <person name="Hibbett D.S."/>
        </authorList>
    </citation>
    <scope>NUCLEOTIDE SEQUENCE [LARGE SCALE GENOMIC DNA]</scope>
    <source>
        <strain evidence="1 2">CBS 109695</strain>
    </source>
</reference>
<evidence type="ECO:0000313" key="1">
    <source>
        <dbReference type="EMBL" id="KZP28117.1"/>
    </source>
</evidence>
<evidence type="ECO:0000313" key="2">
    <source>
        <dbReference type="Proteomes" id="UP000076532"/>
    </source>
</evidence>
<proteinExistence type="predicted"/>
<dbReference type="AlphaFoldDB" id="A0A166RBW3"/>
<sequence length="80" mass="8866">MSIALSTYLADVLSQHAEVFDFGSHALSHSALVAQERTRERLEQMVDFALIETIRINGQVLLVKMTMQSRNSTGMLGENG</sequence>
<protein>
    <submittedName>
        <fullName evidence="1">Uncharacterized protein</fullName>
    </submittedName>
</protein>
<name>A0A166RBW3_9AGAM</name>
<accession>A0A166RBW3</accession>
<dbReference type="EMBL" id="KV417505">
    <property type="protein sequence ID" value="KZP28117.1"/>
    <property type="molecule type" value="Genomic_DNA"/>
</dbReference>
<organism evidence="1 2">
    <name type="scientific">Athelia psychrophila</name>
    <dbReference type="NCBI Taxonomy" id="1759441"/>
    <lineage>
        <taxon>Eukaryota</taxon>
        <taxon>Fungi</taxon>
        <taxon>Dikarya</taxon>
        <taxon>Basidiomycota</taxon>
        <taxon>Agaricomycotina</taxon>
        <taxon>Agaricomycetes</taxon>
        <taxon>Agaricomycetidae</taxon>
        <taxon>Atheliales</taxon>
        <taxon>Atheliaceae</taxon>
        <taxon>Athelia</taxon>
    </lineage>
</organism>